<protein>
    <submittedName>
        <fullName evidence="1">Uncharacterized protein</fullName>
    </submittedName>
</protein>
<dbReference type="Proteomes" id="UP000239872">
    <property type="component" value="Unassembled WGS sequence"/>
</dbReference>
<proteinExistence type="predicted"/>
<dbReference type="EMBL" id="PPSL01000001">
    <property type="protein sequence ID" value="PQJ12772.1"/>
    <property type="molecule type" value="Genomic_DNA"/>
</dbReference>
<comment type="caution">
    <text evidence="1">The sequence shown here is derived from an EMBL/GenBank/DDBJ whole genome shotgun (WGS) entry which is preliminary data.</text>
</comment>
<keyword evidence="2" id="KW-1185">Reference proteome</keyword>
<reference evidence="1 2" key="1">
    <citation type="submission" date="2018-01" db="EMBL/GenBank/DDBJ databases">
        <title>A novel member of the phylum Bacteroidetes isolated from glacier ice.</title>
        <authorList>
            <person name="Liu Q."/>
            <person name="Xin Y.-H."/>
        </authorList>
    </citation>
    <scope>NUCLEOTIDE SEQUENCE [LARGE SCALE GENOMIC DNA]</scope>
    <source>
        <strain evidence="1 2">RB1R16</strain>
    </source>
</reference>
<gene>
    <name evidence="1" type="ORF">CJD36_003215</name>
</gene>
<evidence type="ECO:0000313" key="1">
    <source>
        <dbReference type="EMBL" id="PQJ12772.1"/>
    </source>
</evidence>
<dbReference type="AlphaFoldDB" id="A0A2S7T0Q6"/>
<name>A0A2S7T0Q6_9BACT</name>
<accession>A0A2S7T0Q6</accession>
<organism evidence="1 2">
    <name type="scientific">Flavipsychrobacter stenotrophus</name>
    <dbReference type="NCBI Taxonomy" id="2077091"/>
    <lineage>
        <taxon>Bacteria</taxon>
        <taxon>Pseudomonadati</taxon>
        <taxon>Bacteroidota</taxon>
        <taxon>Chitinophagia</taxon>
        <taxon>Chitinophagales</taxon>
        <taxon>Chitinophagaceae</taxon>
        <taxon>Flavipsychrobacter</taxon>
    </lineage>
</organism>
<sequence length="308" mass="34439">MFCSGSAHAQMRAFFGRIVNKDNKGIINSFVKVEKANQTFLCDAKGEFYFKADIAADDSFSFYGQGYDKTTIELDVLPEDSIIVELQKKSNRLQEAVIGAHGGRKREAVAGAGRTSHDAGCYLTFKDETALFLPVDSLRNGLLNEVNVFVTKNGEAVTNKFIVHIYERDSTGAPGEEVTDSTLVLSARKGNEWVSADLSNKKIQVKGGLFVSVEWVVGYKNDGYPWLINGASNYYSGNDSLRTFYNGQVLGLTWLHDVKPVVYRRYARTTFENSAPDKWFLTPPLVGGCKRNECITPMMYFTYTYVEH</sequence>
<evidence type="ECO:0000313" key="2">
    <source>
        <dbReference type="Proteomes" id="UP000239872"/>
    </source>
</evidence>